<dbReference type="RefSeq" id="XP_058335739.1">
    <property type="nucleotide sequence ID" value="XM_058469708.1"/>
</dbReference>
<feature type="transmembrane region" description="Helical" evidence="7">
    <location>
        <begin position="48"/>
        <end position="72"/>
    </location>
</feature>
<gene>
    <name evidence="9" type="ORF">N7468_000411</name>
</gene>
<feature type="transmembrane region" description="Helical" evidence="7">
    <location>
        <begin position="246"/>
        <end position="271"/>
    </location>
</feature>
<reference evidence="9" key="1">
    <citation type="submission" date="2022-11" db="EMBL/GenBank/DDBJ databases">
        <authorList>
            <person name="Petersen C."/>
        </authorList>
    </citation>
    <scope>NUCLEOTIDE SEQUENCE</scope>
    <source>
        <strain evidence="9">IBT 19713</strain>
    </source>
</reference>
<organism evidence="9 10">
    <name type="scientific">Penicillium chermesinum</name>
    <dbReference type="NCBI Taxonomy" id="63820"/>
    <lineage>
        <taxon>Eukaryota</taxon>
        <taxon>Fungi</taxon>
        <taxon>Dikarya</taxon>
        <taxon>Ascomycota</taxon>
        <taxon>Pezizomycotina</taxon>
        <taxon>Eurotiomycetes</taxon>
        <taxon>Eurotiomycetidae</taxon>
        <taxon>Eurotiales</taxon>
        <taxon>Aspergillaceae</taxon>
        <taxon>Penicillium</taxon>
    </lineage>
</organism>
<feature type="transmembrane region" description="Helical" evidence="7">
    <location>
        <begin position="106"/>
        <end position="123"/>
    </location>
</feature>
<keyword evidence="3 7" id="KW-1133">Transmembrane helix</keyword>
<comment type="similarity">
    <text evidence="5">Belongs to the SAT4 family.</text>
</comment>
<dbReference type="PANTHER" id="PTHR33048">
    <property type="entry name" value="PTH11-LIKE INTEGRAL MEMBRANE PROTEIN (AFU_ORTHOLOGUE AFUA_5G11245)"/>
    <property type="match status" value="1"/>
</dbReference>
<evidence type="ECO:0000256" key="1">
    <source>
        <dbReference type="ARBA" id="ARBA00004141"/>
    </source>
</evidence>
<feature type="transmembrane region" description="Helical" evidence="7">
    <location>
        <begin position="14"/>
        <end position="36"/>
    </location>
</feature>
<dbReference type="Proteomes" id="UP001150941">
    <property type="component" value="Unassembled WGS sequence"/>
</dbReference>
<reference evidence="9" key="2">
    <citation type="journal article" date="2023" name="IMA Fungus">
        <title>Comparative genomic study of the Penicillium genus elucidates a diverse pangenome and 15 lateral gene transfer events.</title>
        <authorList>
            <person name="Petersen C."/>
            <person name="Sorensen T."/>
            <person name="Nielsen M.R."/>
            <person name="Sondergaard T.E."/>
            <person name="Sorensen J.L."/>
            <person name="Fitzpatrick D.A."/>
            <person name="Frisvad J.C."/>
            <person name="Nielsen K.L."/>
        </authorList>
    </citation>
    <scope>NUCLEOTIDE SEQUENCE</scope>
    <source>
        <strain evidence="9">IBT 19713</strain>
    </source>
</reference>
<evidence type="ECO:0000256" key="7">
    <source>
        <dbReference type="SAM" id="Phobius"/>
    </source>
</evidence>
<feature type="transmembrane region" description="Helical" evidence="7">
    <location>
        <begin position="135"/>
        <end position="155"/>
    </location>
</feature>
<name>A0A9W9TZ95_9EURO</name>
<feature type="domain" description="Rhodopsin" evidence="8">
    <location>
        <begin position="34"/>
        <end position="275"/>
    </location>
</feature>
<feature type="region of interest" description="Disordered" evidence="6">
    <location>
        <begin position="289"/>
        <end position="311"/>
    </location>
</feature>
<sequence length="368" mass="40815">MESNVDLSESRTTTVNVCYSIPIPIMLLFTGLRLFIKLRPSSKISMSFDDYMIIFATAVSITLAISGLVYAFGTPGPPYGYGRHEAALSPHEIESFLRGDYIFSHLYDWAIASIKLAILALYYRIFSTVVFRRVVIATAVFIVLWLAAMEIGLGLQCIPVEKVWNTALPGSCLNLVAFSYFTNITNLVTDIWIFLLPLPVIFSLHVTRKRKFEVAGVFTIGILACGVSIARLTVVVSQGSSDFTWAGVPLGILSVFETLGGIICANIPFLYRVITRTLKRIFSSLASSGAEAPSSAGRFRPRVFSSREQRRESSIQSEWAMLSRNTDKDQSLSQTNSNMIPDMDINDVELQSLRRPRSSAQGGQIHVR</sequence>
<feature type="transmembrane region" description="Helical" evidence="7">
    <location>
        <begin position="175"/>
        <end position="202"/>
    </location>
</feature>
<comment type="caution">
    <text evidence="9">The sequence shown here is derived from an EMBL/GenBank/DDBJ whole genome shotgun (WGS) entry which is preliminary data.</text>
</comment>
<evidence type="ECO:0000256" key="4">
    <source>
        <dbReference type="ARBA" id="ARBA00023136"/>
    </source>
</evidence>
<evidence type="ECO:0000256" key="3">
    <source>
        <dbReference type="ARBA" id="ARBA00022989"/>
    </source>
</evidence>
<keyword evidence="10" id="KW-1185">Reference proteome</keyword>
<keyword evidence="2 7" id="KW-0812">Transmembrane</keyword>
<evidence type="ECO:0000256" key="5">
    <source>
        <dbReference type="ARBA" id="ARBA00038359"/>
    </source>
</evidence>
<evidence type="ECO:0000313" key="10">
    <source>
        <dbReference type="Proteomes" id="UP001150941"/>
    </source>
</evidence>
<dbReference type="InterPro" id="IPR049326">
    <property type="entry name" value="Rhodopsin_dom_fungi"/>
</dbReference>
<keyword evidence="4 7" id="KW-0472">Membrane</keyword>
<proteinExistence type="inferred from homology"/>
<evidence type="ECO:0000256" key="6">
    <source>
        <dbReference type="SAM" id="MobiDB-lite"/>
    </source>
</evidence>
<accession>A0A9W9TZ95</accession>
<comment type="subcellular location">
    <subcellularLocation>
        <location evidence="1">Membrane</location>
        <topology evidence="1">Multi-pass membrane protein</topology>
    </subcellularLocation>
</comment>
<dbReference type="InterPro" id="IPR052337">
    <property type="entry name" value="SAT4-like"/>
</dbReference>
<dbReference type="PANTHER" id="PTHR33048:SF8">
    <property type="entry name" value="INTEGRAL MEMBRANE PROTEIN-RELATED"/>
    <property type="match status" value="1"/>
</dbReference>
<dbReference type="EMBL" id="JAPQKS010000001">
    <property type="protein sequence ID" value="KAJ5248960.1"/>
    <property type="molecule type" value="Genomic_DNA"/>
</dbReference>
<dbReference type="Pfam" id="PF20684">
    <property type="entry name" value="Fung_rhodopsin"/>
    <property type="match status" value="1"/>
</dbReference>
<dbReference type="OrthoDB" id="3529975at2759"/>
<feature type="transmembrane region" description="Helical" evidence="7">
    <location>
        <begin position="214"/>
        <end position="234"/>
    </location>
</feature>
<dbReference type="AlphaFoldDB" id="A0A9W9TZ95"/>
<dbReference type="GO" id="GO:0016020">
    <property type="term" value="C:membrane"/>
    <property type="evidence" value="ECO:0007669"/>
    <property type="project" value="UniProtKB-SubCell"/>
</dbReference>
<evidence type="ECO:0000256" key="2">
    <source>
        <dbReference type="ARBA" id="ARBA00022692"/>
    </source>
</evidence>
<dbReference type="GeneID" id="83197011"/>
<protein>
    <recommendedName>
        <fullName evidence="8">Rhodopsin domain-containing protein</fullName>
    </recommendedName>
</protein>
<evidence type="ECO:0000313" key="9">
    <source>
        <dbReference type="EMBL" id="KAJ5248960.1"/>
    </source>
</evidence>
<evidence type="ECO:0000259" key="8">
    <source>
        <dbReference type="Pfam" id="PF20684"/>
    </source>
</evidence>